<dbReference type="Pfam" id="PF00201">
    <property type="entry name" value="UDPGT"/>
    <property type="match status" value="1"/>
</dbReference>
<dbReference type="EC" id="2.4.1.17" evidence="12"/>
<evidence type="ECO:0000256" key="4">
    <source>
        <dbReference type="ARBA" id="ARBA00022679"/>
    </source>
</evidence>
<comment type="caution">
    <text evidence="13">The sequence shown here is derived from an EMBL/GenBank/DDBJ whole genome shotgun (WGS) entry which is preliminary data.</text>
</comment>
<dbReference type="CDD" id="cd03784">
    <property type="entry name" value="GT1_Gtf-like"/>
    <property type="match status" value="1"/>
</dbReference>
<keyword evidence="4 11" id="KW-0808">Transferase</keyword>
<evidence type="ECO:0000256" key="9">
    <source>
        <dbReference type="ARBA" id="ARBA00023136"/>
    </source>
</evidence>
<name>A0A401PJJ5_SCYTO</name>
<feature type="transmembrane region" description="Helical" evidence="12">
    <location>
        <begin position="487"/>
        <end position="510"/>
    </location>
</feature>
<dbReference type="GO" id="GO:0015020">
    <property type="term" value="F:glucuronosyltransferase activity"/>
    <property type="evidence" value="ECO:0007669"/>
    <property type="project" value="UniProtKB-EC"/>
</dbReference>
<organism evidence="13 14">
    <name type="scientific">Scyliorhinus torazame</name>
    <name type="common">Cloudy catshark</name>
    <name type="synonym">Catulus torazame</name>
    <dbReference type="NCBI Taxonomy" id="75743"/>
    <lineage>
        <taxon>Eukaryota</taxon>
        <taxon>Metazoa</taxon>
        <taxon>Chordata</taxon>
        <taxon>Craniata</taxon>
        <taxon>Vertebrata</taxon>
        <taxon>Chondrichthyes</taxon>
        <taxon>Elasmobranchii</taxon>
        <taxon>Galeomorphii</taxon>
        <taxon>Galeoidea</taxon>
        <taxon>Carcharhiniformes</taxon>
        <taxon>Scyliorhinidae</taxon>
        <taxon>Scyliorhinus</taxon>
    </lineage>
</organism>
<dbReference type="Proteomes" id="UP000288216">
    <property type="component" value="Unassembled WGS sequence"/>
</dbReference>
<comment type="subcellular location">
    <subcellularLocation>
        <location evidence="1">Endoplasmic reticulum membrane</location>
        <topology evidence="1">Single-pass membrane protein</topology>
    </subcellularLocation>
    <subcellularLocation>
        <location evidence="12">Membrane</location>
        <topology evidence="12">Single-pass membrane protein</topology>
    </subcellularLocation>
</comment>
<keyword evidence="3 11" id="KW-0328">Glycosyltransferase</keyword>
<dbReference type="FunFam" id="3.40.50.2000:FF:000001">
    <property type="entry name" value="UDP-glucuronosyltransferase"/>
    <property type="match status" value="1"/>
</dbReference>
<accession>A0A401PJJ5</accession>
<keyword evidence="7" id="KW-0256">Endoplasmic reticulum</keyword>
<evidence type="ECO:0000256" key="6">
    <source>
        <dbReference type="ARBA" id="ARBA00022729"/>
    </source>
</evidence>
<evidence type="ECO:0000256" key="3">
    <source>
        <dbReference type="ARBA" id="ARBA00022676"/>
    </source>
</evidence>
<dbReference type="GO" id="GO:0005789">
    <property type="term" value="C:endoplasmic reticulum membrane"/>
    <property type="evidence" value="ECO:0007669"/>
    <property type="project" value="UniProtKB-SubCell"/>
</dbReference>
<comment type="similarity">
    <text evidence="2 11">Belongs to the UDP-glycosyltransferase family.</text>
</comment>
<keyword evidence="14" id="KW-1185">Reference proteome</keyword>
<dbReference type="OrthoDB" id="5835829at2759"/>
<sequence length="522" mass="59008">MTLTPQLGCLLACLLSFWRPAESGKLLVIPVDGSHWLSMRVILEELHERGHDIVVVHPEKSLLIKVPLHYSSKIYPIAFSQAEVHQLYETLIQVALFDGTLYQKVTQTLQHVDKVRQFFLSICEHLLFDAQLMKELAEEKFDVLLTDPFSPCGAIVAENLSLPTVNLLRGLICGLDNLATQCPRPLSYVPRAMSGNTGQINFLQRTKNVLASLMEPLLCHFIYSPYEELATRFLQREVTLVDLLSRTSIWLMRYDFVLEYPRPVMPNMVLVGGINCRDRKPLPQDLEEFMNNSGEHGAVIFSLGSMMSSMPIAIANQIAEALGQLPQKVLWRYTGERPSKLASNTKLVTWLPQNDLLAHSKTRAFLTHAGSHGVYEAICSAVPMVMLPLFSDQIDNAERLKRQGAGIVLSLKDISSQRLFDALSLVINDTRYKEAISKIFAIHKDRSMDAVELSAYWVEFVMRHGGADHLRSAAHNLNWIQYHCLDVMGALVAVALLFFCLVFKCCLFCLRRVKGQAKWKRD</sequence>
<dbReference type="InterPro" id="IPR050271">
    <property type="entry name" value="UDP-glycosyltransferase"/>
</dbReference>
<evidence type="ECO:0000313" key="14">
    <source>
        <dbReference type="Proteomes" id="UP000288216"/>
    </source>
</evidence>
<keyword evidence="10" id="KW-0325">Glycoprotein</keyword>
<dbReference type="PROSITE" id="PS00375">
    <property type="entry name" value="UDPGT"/>
    <property type="match status" value="1"/>
</dbReference>
<evidence type="ECO:0000256" key="11">
    <source>
        <dbReference type="RuleBase" id="RU003718"/>
    </source>
</evidence>
<dbReference type="InterPro" id="IPR035595">
    <property type="entry name" value="UDP_glycos_trans_CS"/>
</dbReference>
<feature type="signal peptide" evidence="12">
    <location>
        <begin position="1"/>
        <end position="23"/>
    </location>
</feature>
<dbReference type="EMBL" id="BFAA01002309">
    <property type="protein sequence ID" value="GCB73300.1"/>
    <property type="molecule type" value="Genomic_DNA"/>
</dbReference>
<gene>
    <name evidence="13" type="ORF">scyTo_0006709</name>
</gene>
<keyword evidence="9 12" id="KW-0472">Membrane</keyword>
<keyword evidence="5 12" id="KW-0812">Transmembrane</keyword>
<dbReference type="OMA" id="HSHTSIW"/>
<protein>
    <recommendedName>
        <fullName evidence="12">UDP-glucuronosyltransferase</fullName>
        <ecNumber evidence="12">2.4.1.17</ecNumber>
    </recommendedName>
</protein>
<evidence type="ECO:0000256" key="2">
    <source>
        <dbReference type="ARBA" id="ARBA00009995"/>
    </source>
</evidence>
<evidence type="ECO:0000256" key="8">
    <source>
        <dbReference type="ARBA" id="ARBA00022989"/>
    </source>
</evidence>
<proteinExistence type="inferred from homology"/>
<evidence type="ECO:0000256" key="1">
    <source>
        <dbReference type="ARBA" id="ARBA00004389"/>
    </source>
</evidence>
<evidence type="ECO:0000256" key="10">
    <source>
        <dbReference type="ARBA" id="ARBA00023180"/>
    </source>
</evidence>
<evidence type="ECO:0000313" key="13">
    <source>
        <dbReference type="EMBL" id="GCB73300.1"/>
    </source>
</evidence>
<feature type="chain" id="PRO_5018816227" description="UDP-glucuronosyltransferase" evidence="12">
    <location>
        <begin position="24"/>
        <end position="522"/>
    </location>
</feature>
<evidence type="ECO:0000256" key="12">
    <source>
        <dbReference type="RuleBase" id="RU362059"/>
    </source>
</evidence>
<keyword evidence="8 12" id="KW-1133">Transmembrane helix</keyword>
<comment type="catalytic activity">
    <reaction evidence="12">
        <text>glucuronate acceptor + UDP-alpha-D-glucuronate = acceptor beta-D-glucuronoside + UDP + H(+)</text>
        <dbReference type="Rhea" id="RHEA:21032"/>
        <dbReference type="ChEBI" id="CHEBI:15378"/>
        <dbReference type="ChEBI" id="CHEBI:58052"/>
        <dbReference type="ChEBI" id="CHEBI:58223"/>
        <dbReference type="ChEBI" id="CHEBI:132367"/>
        <dbReference type="ChEBI" id="CHEBI:132368"/>
        <dbReference type="EC" id="2.4.1.17"/>
    </reaction>
</comment>
<dbReference type="STRING" id="75743.A0A401PJJ5"/>
<dbReference type="AlphaFoldDB" id="A0A401PJJ5"/>
<evidence type="ECO:0000256" key="5">
    <source>
        <dbReference type="ARBA" id="ARBA00022692"/>
    </source>
</evidence>
<dbReference type="SUPFAM" id="SSF53756">
    <property type="entry name" value="UDP-Glycosyltransferase/glycogen phosphorylase"/>
    <property type="match status" value="1"/>
</dbReference>
<evidence type="ECO:0000256" key="7">
    <source>
        <dbReference type="ARBA" id="ARBA00022824"/>
    </source>
</evidence>
<dbReference type="FunFam" id="3.40.50.2000:FF:000066">
    <property type="entry name" value="UDP-glucuronosyltransferase 1-1"/>
    <property type="match status" value="1"/>
</dbReference>
<dbReference type="PANTHER" id="PTHR48043:SF161">
    <property type="entry name" value="UDP GLUCURONOSYLTRANSFERASE FAMILY 1 MEMBER A1"/>
    <property type="match status" value="1"/>
</dbReference>
<reference evidence="13 14" key="1">
    <citation type="journal article" date="2018" name="Nat. Ecol. Evol.">
        <title>Shark genomes provide insights into elasmobranch evolution and the origin of vertebrates.</title>
        <authorList>
            <person name="Hara Y"/>
            <person name="Yamaguchi K"/>
            <person name="Onimaru K"/>
            <person name="Kadota M"/>
            <person name="Koyanagi M"/>
            <person name="Keeley SD"/>
            <person name="Tatsumi K"/>
            <person name="Tanaka K"/>
            <person name="Motone F"/>
            <person name="Kageyama Y"/>
            <person name="Nozu R"/>
            <person name="Adachi N"/>
            <person name="Nishimura O"/>
            <person name="Nakagawa R"/>
            <person name="Tanegashima C"/>
            <person name="Kiyatake I"/>
            <person name="Matsumoto R"/>
            <person name="Murakumo K"/>
            <person name="Nishida K"/>
            <person name="Terakita A"/>
            <person name="Kuratani S"/>
            <person name="Sato K"/>
            <person name="Hyodo S Kuraku.S."/>
        </authorList>
    </citation>
    <scope>NUCLEOTIDE SEQUENCE [LARGE SCALE GENOMIC DNA]</scope>
</reference>
<keyword evidence="6 12" id="KW-0732">Signal</keyword>
<dbReference type="InterPro" id="IPR002213">
    <property type="entry name" value="UDP_glucos_trans"/>
</dbReference>
<dbReference type="PANTHER" id="PTHR48043">
    <property type="entry name" value="EG:EG0003.4 PROTEIN-RELATED"/>
    <property type="match status" value="1"/>
</dbReference>
<dbReference type="Gene3D" id="3.40.50.2000">
    <property type="entry name" value="Glycogen Phosphorylase B"/>
    <property type="match status" value="2"/>
</dbReference>